<name>A0A7W7DBU2_9ACTN</name>
<gene>
    <name evidence="7" type="ORF">BJ982_004689</name>
</gene>
<feature type="domain" description="FAD-binding PCMH-type" evidence="6">
    <location>
        <begin position="52"/>
        <end position="220"/>
    </location>
</feature>
<dbReference type="PROSITE" id="PS51387">
    <property type="entry name" value="FAD_PCMH"/>
    <property type="match status" value="1"/>
</dbReference>
<evidence type="ECO:0000313" key="8">
    <source>
        <dbReference type="Proteomes" id="UP000542210"/>
    </source>
</evidence>
<dbReference type="InterPro" id="IPR016166">
    <property type="entry name" value="FAD-bd_PCMH"/>
</dbReference>
<dbReference type="Proteomes" id="UP000542210">
    <property type="component" value="Unassembled WGS sequence"/>
</dbReference>
<dbReference type="AlphaFoldDB" id="A0A7W7DBU2"/>
<keyword evidence="8" id="KW-1185">Reference proteome</keyword>
<keyword evidence="3" id="KW-0285">Flavoprotein</keyword>
<comment type="caution">
    <text evidence="7">The sequence shown here is derived from an EMBL/GenBank/DDBJ whole genome shotgun (WGS) entry which is preliminary data.</text>
</comment>
<dbReference type="EMBL" id="JACHND010000001">
    <property type="protein sequence ID" value="MBB4703145.1"/>
    <property type="molecule type" value="Genomic_DNA"/>
</dbReference>
<evidence type="ECO:0000256" key="4">
    <source>
        <dbReference type="ARBA" id="ARBA00022827"/>
    </source>
</evidence>
<sequence>MTQHVQEQTYGYPGLDGAGAAARLRGLGFEGAVHLPGDPPYEERRQPLFDTIDPYPAIVAEPSGAADVRAAVLTAREHDLPLAVQATGHGTHVPADGGLLLRTTGLSAVLVDPAERVARVGPGALWGDVIAAAAAFGLAPLAGSSPDVGVVGYTLGGGLGWLGRAYGFAADSVVRAEVVTADGALVDASPDSHASLFWALRGGGANFGVVTRLEFRLYPAAQVHAGFAYYPIERAADVLTRYREWIADAPDALSTAVVLRRAPDTDLFPEAVRGRRVVVLKAMYAGASEDAERHLRPLREAAGPALLDEIRPTTFAAAAMGGQPARFLDLYHGLPDPVVHALANAIDEDPDAPVSAVEIRHWGGAMADPGPGAGPVGHRSVPLSVIIDADVPELTAALRPYGTGGSFLNFLDDPGNVPAAYTTADYRRLAEVKREYDPANLFRLNHNIAPALPARTG</sequence>
<evidence type="ECO:0000256" key="2">
    <source>
        <dbReference type="ARBA" id="ARBA00005466"/>
    </source>
</evidence>
<dbReference type="Gene3D" id="3.30.465.10">
    <property type="match status" value="1"/>
</dbReference>
<keyword evidence="5" id="KW-0560">Oxidoreductase</keyword>
<dbReference type="InterPro" id="IPR006093">
    <property type="entry name" value="Oxy_OxRdtase_FAD_BS"/>
</dbReference>
<evidence type="ECO:0000256" key="5">
    <source>
        <dbReference type="ARBA" id="ARBA00023002"/>
    </source>
</evidence>
<dbReference type="PROSITE" id="PS00862">
    <property type="entry name" value="OX2_COVAL_FAD"/>
    <property type="match status" value="1"/>
</dbReference>
<dbReference type="InterPro" id="IPR016167">
    <property type="entry name" value="FAD-bd_PCMH_sub1"/>
</dbReference>
<reference evidence="7 8" key="1">
    <citation type="submission" date="2020-08" db="EMBL/GenBank/DDBJ databases">
        <title>Sequencing the genomes of 1000 actinobacteria strains.</title>
        <authorList>
            <person name="Klenk H.-P."/>
        </authorList>
    </citation>
    <scope>NUCLEOTIDE SEQUENCE [LARGE SCALE GENOMIC DNA]</scope>
    <source>
        <strain evidence="7 8">DSM 45784</strain>
    </source>
</reference>
<organism evidence="7 8">
    <name type="scientific">Sphaerisporangium siamense</name>
    <dbReference type="NCBI Taxonomy" id="795645"/>
    <lineage>
        <taxon>Bacteria</taxon>
        <taxon>Bacillati</taxon>
        <taxon>Actinomycetota</taxon>
        <taxon>Actinomycetes</taxon>
        <taxon>Streptosporangiales</taxon>
        <taxon>Streptosporangiaceae</taxon>
        <taxon>Sphaerisporangium</taxon>
    </lineage>
</organism>
<dbReference type="InterPro" id="IPR050416">
    <property type="entry name" value="FAD-linked_Oxidoreductase"/>
</dbReference>
<evidence type="ECO:0000256" key="1">
    <source>
        <dbReference type="ARBA" id="ARBA00001974"/>
    </source>
</evidence>
<evidence type="ECO:0000313" key="7">
    <source>
        <dbReference type="EMBL" id="MBB4703145.1"/>
    </source>
</evidence>
<dbReference type="PANTHER" id="PTHR42973">
    <property type="entry name" value="BINDING OXIDOREDUCTASE, PUTATIVE (AFU_ORTHOLOGUE AFUA_1G17690)-RELATED"/>
    <property type="match status" value="1"/>
</dbReference>
<dbReference type="InterPro" id="IPR012951">
    <property type="entry name" value="BBE"/>
</dbReference>
<dbReference type="PANTHER" id="PTHR42973:SF39">
    <property type="entry name" value="FAD-BINDING PCMH-TYPE DOMAIN-CONTAINING PROTEIN"/>
    <property type="match status" value="1"/>
</dbReference>
<dbReference type="GO" id="GO:0016491">
    <property type="term" value="F:oxidoreductase activity"/>
    <property type="evidence" value="ECO:0007669"/>
    <property type="project" value="UniProtKB-KW"/>
</dbReference>
<dbReference type="InterPro" id="IPR006094">
    <property type="entry name" value="Oxid_FAD_bind_N"/>
</dbReference>
<proteinExistence type="inferred from homology"/>
<dbReference type="SUPFAM" id="SSF56176">
    <property type="entry name" value="FAD-binding/transporter-associated domain-like"/>
    <property type="match status" value="1"/>
</dbReference>
<dbReference type="Pfam" id="PF01565">
    <property type="entry name" value="FAD_binding_4"/>
    <property type="match status" value="1"/>
</dbReference>
<protein>
    <submittedName>
        <fullName evidence="7">FAD/FMN-containing dehydrogenase</fullName>
    </submittedName>
</protein>
<comment type="cofactor">
    <cofactor evidence="1">
        <name>FAD</name>
        <dbReference type="ChEBI" id="CHEBI:57692"/>
    </cofactor>
</comment>
<keyword evidence="4" id="KW-0274">FAD</keyword>
<evidence type="ECO:0000256" key="3">
    <source>
        <dbReference type="ARBA" id="ARBA00022630"/>
    </source>
</evidence>
<evidence type="ECO:0000259" key="6">
    <source>
        <dbReference type="PROSITE" id="PS51387"/>
    </source>
</evidence>
<dbReference type="Gene3D" id="3.40.462.20">
    <property type="match status" value="1"/>
</dbReference>
<accession>A0A7W7DBU2</accession>
<dbReference type="Pfam" id="PF08031">
    <property type="entry name" value="BBE"/>
    <property type="match status" value="1"/>
</dbReference>
<dbReference type="InterPro" id="IPR016169">
    <property type="entry name" value="FAD-bd_PCMH_sub2"/>
</dbReference>
<dbReference type="Gene3D" id="3.30.43.10">
    <property type="entry name" value="Uridine Diphospho-n-acetylenolpyruvylglucosamine Reductase, domain 2"/>
    <property type="match status" value="1"/>
</dbReference>
<dbReference type="GO" id="GO:0071949">
    <property type="term" value="F:FAD binding"/>
    <property type="evidence" value="ECO:0007669"/>
    <property type="project" value="InterPro"/>
</dbReference>
<dbReference type="RefSeq" id="WP_184883393.1">
    <property type="nucleotide sequence ID" value="NZ_BOOV01000045.1"/>
</dbReference>
<comment type="similarity">
    <text evidence="2">Belongs to the oxygen-dependent FAD-linked oxidoreductase family.</text>
</comment>
<dbReference type="InterPro" id="IPR036318">
    <property type="entry name" value="FAD-bd_PCMH-like_sf"/>
</dbReference>